<sequence>MSCNFGKTPEVEIKSREKGLHERFHFLSICHLSSKKESSATMVLSLCQYYDATQDLFVLNDDVKFTLCAEEVALVLSIRNSGNDVDVGQIVGGSTPEYALDLRKHVLPDSCDRSAPLSTADLKAIICGMSVSSEESKLNF</sequence>
<dbReference type="Proteomes" id="UP001443914">
    <property type="component" value="Unassembled WGS sequence"/>
</dbReference>
<reference evidence="1" key="1">
    <citation type="submission" date="2024-03" db="EMBL/GenBank/DDBJ databases">
        <title>WGS assembly of Saponaria officinalis var. Norfolk2.</title>
        <authorList>
            <person name="Jenkins J."/>
            <person name="Shu S."/>
            <person name="Grimwood J."/>
            <person name="Barry K."/>
            <person name="Goodstein D."/>
            <person name="Schmutz J."/>
            <person name="Leebens-Mack J."/>
            <person name="Osbourn A."/>
        </authorList>
    </citation>
    <scope>NUCLEOTIDE SEQUENCE [LARGE SCALE GENOMIC DNA]</scope>
    <source>
        <strain evidence="1">JIC</strain>
    </source>
</reference>
<evidence type="ECO:0000313" key="1">
    <source>
        <dbReference type="EMBL" id="KAK9673185.1"/>
    </source>
</evidence>
<proteinExistence type="predicted"/>
<gene>
    <name evidence="1" type="ORF">RND81_12G151600</name>
</gene>
<dbReference type="EMBL" id="JBDFQZ010000012">
    <property type="protein sequence ID" value="KAK9673185.1"/>
    <property type="molecule type" value="Genomic_DNA"/>
</dbReference>
<dbReference type="AlphaFoldDB" id="A0AAW1HAY4"/>
<accession>A0AAW1HAY4</accession>
<protein>
    <submittedName>
        <fullName evidence="1">Uncharacterized protein</fullName>
    </submittedName>
</protein>
<evidence type="ECO:0000313" key="2">
    <source>
        <dbReference type="Proteomes" id="UP001443914"/>
    </source>
</evidence>
<keyword evidence="2" id="KW-1185">Reference proteome</keyword>
<comment type="caution">
    <text evidence="1">The sequence shown here is derived from an EMBL/GenBank/DDBJ whole genome shotgun (WGS) entry which is preliminary data.</text>
</comment>
<organism evidence="1 2">
    <name type="scientific">Saponaria officinalis</name>
    <name type="common">Common soapwort</name>
    <name type="synonym">Lychnis saponaria</name>
    <dbReference type="NCBI Taxonomy" id="3572"/>
    <lineage>
        <taxon>Eukaryota</taxon>
        <taxon>Viridiplantae</taxon>
        <taxon>Streptophyta</taxon>
        <taxon>Embryophyta</taxon>
        <taxon>Tracheophyta</taxon>
        <taxon>Spermatophyta</taxon>
        <taxon>Magnoliopsida</taxon>
        <taxon>eudicotyledons</taxon>
        <taxon>Gunneridae</taxon>
        <taxon>Pentapetalae</taxon>
        <taxon>Caryophyllales</taxon>
        <taxon>Caryophyllaceae</taxon>
        <taxon>Caryophylleae</taxon>
        <taxon>Saponaria</taxon>
    </lineage>
</organism>
<name>A0AAW1HAY4_SAPOF</name>